<organism evidence="1 2">
    <name type="scientific">Chryseobacterium pennae</name>
    <dbReference type="NCBI Taxonomy" id="2258962"/>
    <lineage>
        <taxon>Bacteria</taxon>
        <taxon>Pseudomonadati</taxon>
        <taxon>Bacteroidota</taxon>
        <taxon>Flavobacteriia</taxon>
        <taxon>Flavobacteriales</taxon>
        <taxon>Weeksellaceae</taxon>
        <taxon>Chryseobacterium group</taxon>
        <taxon>Chryseobacterium</taxon>
    </lineage>
</organism>
<keyword evidence="2" id="KW-1185">Reference proteome</keyword>
<dbReference type="InterPro" id="IPR032710">
    <property type="entry name" value="NTF2-like_dom_sf"/>
</dbReference>
<comment type="caution">
    <text evidence="1">The sequence shown here is derived from an EMBL/GenBank/DDBJ whole genome shotgun (WGS) entry which is preliminary data.</text>
</comment>
<reference evidence="2" key="1">
    <citation type="submission" date="2018-06" db="EMBL/GenBank/DDBJ databases">
        <authorList>
            <person name="Lum Nde A."/>
            <person name="Hugo C."/>
        </authorList>
    </citation>
    <scope>NUCLEOTIDE SEQUENCE [LARGE SCALE GENOMIC DNA]</scope>
    <source>
        <strain evidence="2">1_F178</strain>
    </source>
</reference>
<evidence type="ECO:0000313" key="2">
    <source>
        <dbReference type="Proteomes" id="UP000256686"/>
    </source>
</evidence>
<gene>
    <name evidence="1" type="ORF">DRF65_23855</name>
</gene>
<dbReference type="Proteomes" id="UP000256686">
    <property type="component" value="Unassembled WGS sequence"/>
</dbReference>
<evidence type="ECO:0000313" key="1">
    <source>
        <dbReference type="EMBL" id="REC59858.1"/>
    </source>
</evidence>
<accession>A0A3D9C2A6</accession>
<name>A0A3D9C2A6_9FLAO</name>
<dbReference type="Gene3D" id="3.10.450.50">
    <property type="match status" value="1"/>
</dbReference>
<sequence length="106" mass="12308">MDTSKLTNNTVKTVFEAWQKGDNQTFLSYFTTDAKLYDDGNPRDFQKFVKDACGHERFTSIDKVENDGKEIFGNFHTESWGDFRTYFKFHFDADGKISRLDIGQAN</sequence>
<dbReference type="SUPFAM" id="SSF54427">
    <property type="entry name" value="NTF2-like"/>
    <property type="match status" value="1"/>
</dbReference>
<proteinExistence type="predicted"/>
<protein>
    <recommendedName>
        <fullName evidence="3">Nuclear transport factor 2 family protein</fullName>
    </recommendedName>
</protein>
<evidence type="ECO:0008006" key="3">
    <source>
        <dbReference type="Google" id="ProtNLM"/>
    </source>
</evidence>
<dbReference type="EMBL" id="QNVT01000032">
    <property type="protein sequence ID" value="REC59858.1"/>
    <property type="molecule type" value="Genomic_DNA"/>
</dbReference>
<dbReference type="AlphaFoldDB" id="A0A3D9C2A6"/>